<evidence type="ECO:0000256" key="2">
    <source>
        <dbReference type="ARBA" id="ARBA00022448"/>
    </source>
</evidence>
<protein>
    <submittedName>
        <fullName evidence="10">ABC transporter permease</fullName>
    </submittedName>
</protein>
<dbReference type="EMBL" id="JAPTGC010000005">
    <property type="protein sequence ID" value="MCZ0862587.1"/>
    <property type="molecule type" value="Genomic_DNA"/>
</dbReference>
<accession>A0ABT4IMW6</accession>
<keyword evidence="6" id="KW-0764">Sulfate transport</keyword>
<keyword evidence="3" id="KW-0500">Molybdenum</keyword>
<evidence type="ECO:0000256" key="6">
    <source>
        <dbReference type="ARBA" id="ARBA00023032"/>
    </source>
</evidence>
<evidence type="ECO:0000256" key="4">
    <source>
        <dbReference type="ARBA" id="ARBA00022692"/>
    </source>
</evidence>
<keyword evidence="11" id="KW-1185">Reference proteome</keyword>
<feature type="transmembrane region" description="Helical" evidence="8">
    <location>
        <begin position="122"/>
        <end position="143"/>
    </location>
</feature>
<dbReference type="InterPro" id="IPR005667">
    <property type="entry name" value="Sulph_transpt2"/>
</dbReference>
<dbReference type="CDD" id="cd06261">
    <property type="entry name" value="TM_PBP2"/>
    <property type="match status" value="1"/>
</dbReference>
<feature type="transmembrane region" description="Helical" evidence="8">
    <location>
        <begin position="237"/>
        <end position="256"/>
    </location>
</feature>
<dbReference type="Proteomes" id="UP001141336">
    <property type="component" value="Unassembled WGS sequence"/>
</dbReference>
<feature type="domain" description="ABC transmembrane type-1" evidence="9">
    <location>
        <begin position="52"/>
        <end position="256"/>
    </location>
</feature>
<evidence type="ECO:0000256" key="5">
    <source>
        <dbReference type="ARBA" id="ARBA00022989"/>
    </source>
</evidence>
<dbReference type="InterPro" id="IPR049783">
    <property type="entry name" value="ABC_perm_TupB-like"/>
</dbReference>
<evidence type="ECO:0000259" key="9">
    <source>
        <dbReference type="PROSITE" id="PS50928"/>
    </source>
</evidence>
<dbReference type="PANTHER" id="PTHR30406:SF8">
    <property type="entry name" value="SULFATE TRANSPORT SYSTEM PERMEASE PROTEIN CYST"/>
    <property type="match status" value="1"/>
</dbReference>
<dbReference type="InterPro" id="IPR035906">
    <property type="entry name" value="MetI-like_sf"/>
</dbReference>
<dbReference type="RefSeq" id="WP_268922844.1">
    <property type="nucleotide sequence ID" value="NZ_JAPTGC010000005.1"/>
</dbReference>
<dbReference type="SUPFAM" id="SSF161098">
    <property type="entry name" value="MetI-like"/>
    <property type="match status" value="1"/>
</dbReference>
<organism evidence="10 11">
    <name type="scientific">Methanocorpusculum vombati</name>
    <dbReference type="NCBI Taxonomy" id="3002864"/>
    <lineage>
        <taxon>Archaea</taxon>
        <taxon>Methanobacteriati</taxon>
        <taxon>Methanobacteriota</taxon>
        <taxon>Stenosarchaea group</taxon>
        <taxon>Methanomicrobia</taxon>
        <taxon>Methanomicrobiales</taxon>
        <taxon>Methanocorpusculaceae</taxon>
        <taxon>Methanocorpusculum</taxon>
    </lineage>
</organism>
<evidence type="ECO:0000313" key="11">
    <source>
        <dbReference type="Proteomes" id="UP001141336"/>
    </source>
</evidence>
<gene>
    <name evidence="10" type="ORF">O0S09_04855</name>
</gene>
<dbReference type="PROSITE" id="PS50928">
    <property type="entry name" value="ABC_TM1"/>
    <property type="match status" value="1"/>
</dbReference>
<dbReference type="InterPro" id="IPR000515">
    <property type="entry name" value="MetI-like"/>
</dbReference>
<comment type="subcellular location">
    <subcellularLocation>
        <location evidence="8">Cell membrane</location>
        <topology evidence="8">Multi-pass membrane protein</topology>
    </subcellularLocation>
    <subcellularLocation>
        <location evidence="1">Membrane</location>
        <topology evidence="1">Multi-pass membrane protein</topology>
    </subcellularLocation>
</comment>
<dbReference type="NCBIfam" id="TIGR01581">
    <property type="entry name" value="Mo_ABC_porter"/>
    <property type="match status" value="1"/>
</dbReference>
<feature type="transmembrane region" description="Helical" evidence="8">
    <location>
        <begin position="48"/>
        <end position="75"/>
    </location>
</feature>
<sequence length="268" mass="28486">MRKTPSFFQVLCLALTTAAVILLLVVFGGLVIFPTPEALFAALTSDEIWFAVQLSLITAVISTLCCVVAAVPVAYVMTRKPFAGKRWVNILLNLPLSLPPLVAGVALLIFLSPVTSPVGQLLSGFGIFIVYTPVAIVIAQFFVNLPYMIRIARSAFAMISPRYEHVARTLGCSEWRAFSQVTLPMAKSGLAAGVVITWSKAMGEFGAVLMLAGAIAMKTETLPIALFLNMSTGDLDMAIAASLILLVISGVTLLIVEYAGDGRGAVYA</sequence>
<evidence type="ECO:0000256" key="1">
    <source>
        <dbReference type="ARBA" id="ARBA00004141"/>
    </source>
</evidence>
<dbReference type="InterPro" id="IPR006469">
    <property type="entry name" value="NifC_ABC_porter"/>
</dbReference>
<dbReference type="NCBIfam" id="NF038017">
    <property type="entry name" value="ABC_perm1"/>
    <property type="match status" value="1"/>
</dbReference>
<dbReference type="Gene3D" id="1.10.3720.10">
    <property type="entry name" value="MetI-like"/>
    <property type="match status" value="1"/>
</dbReference>
<dbReference type="Pfam" id="PF00528">
    <property type="entry name" value="BPD_transp_1"/>
    <property type="match status" value="1"/>
</dbReference>
<comment type="similarity">
    <text evidence="8">Belongs to the binding-protein-dependent transport system permease family.</text>
</comment>
<evidence type="ECO:0000256" key="7">
    <source>
        <dbReference type="ARBA" id="ARBA00023136"/>
    </source>
</evidence>
<feature type="transmembrane region" description="Helical" evidence="8">
    <location>
        <begin position="7"/>
        <end position="33"/>
    </location>
</feature>
<keyword evidence="7 8" id="KW-0472">Membrane</keyword>
<keyword evidence="4 8" id="KW-0812">Transmembrane</keyword>
<feature type="transmembrane region" description="Helical" evidence="8">
    <location>
        <begin position="190"/>
        <end position="217"/>
    </location>
</feature>
<evidence type="ECO:0000256" key="3">
    <source>
        <dbReference type="ARBA" id="ARBA00022505"/>
    </source>
</evidence>
<keyword evidence="2 8" id="KW-0813">Transport</keyword>
<evidence type="ECO:0000313" key="10">
    <source>
        <dbReference type="EMBL" id="MCZ0862587.1"/>
    </source>
</evidence>
<feature type="transmembrane region" description="Helical" evidence="8">
    <location>
        <begin position="87"/>
        <end position="110"/>
    </location>
</feature>
<reference evidence="10" key="1">
    <citation type="submission" date="2022-12" db="EMBL/GenBank/DDBJ databases">
        <title>Isolation and characterisation of novel Methanocorpusculum spp. from native Australian herbivores indicates the genus is ancestrally host-associated.</title>
        <authorList>
            <person name="Volmer J.G."/>
            <person name="Soo R.M."/>
            <person name="Evans P.N."/>
            <person name="Hoedt E.C."/>
            <person name="Astorga Alsina A.L."/>
            <person name="Woodcroft B.J."/>
            <person name="Tyson G.W."/>
            <person name="Hugenholtz P."/>
            <person name="Morrison M."/>
        </authorList>
    </citation>
    <scope>NUCLEOTIDE SEQUENCE</scope>
    <source>
        <strain evidence="10">CW153</strain>
    </source>
</reference>
<comment type="caution">
    <text evidence="10">The sequence shown here is derived from an EMBL/GenBank/DDBJ whole genome shotgun (WGS) entry which is preliminary data.</text>
</comment>
<name>A0ABT4IMW6_9EURY</name>
<dbReference type="NCBIfam" id="TIGR02141">
    <property type="entry name" value="modB_ABC"/>
    <property type="match status" value="1"/>
</dbReference>
<keyword evidence="5 8" id="KW-1133">Transmembrane helix</keyword>
<proteinExistence type="inferred from homology"/>
<dbReference type="InterPro" id="IPR011867">
    <property type="entry name" value="ModB_ABC"/>
</dbReference>
<dbReference type="PANTHER" id="PTHR30406">
    <property type="entry name" value="SULFATE TRANSPORT SYSTEM PERMEASE PROTEIN"/>
    <property type="match status" value="1"/>
</dbReference>
<evidence type="ECO:0000256" key="8">
    <source>
        <dbReference type="RuleBase" id="RU363032"/>
    </source>
</evidence>